<dbReference type="InterPro" id="IPR009003">
    <property type="entry name" value="Peptidase_S1_PA"/>
</dbReference>
<dbReference type="Proteomes" id="UP001434883">
    <property type="component" value="Unassembled WGS sequence"/>
</dbReference>
<evidence type="ECO:0000259" key="7">
    <source>
        <dbReference type="PROSITE" id="PS50240"/>
    </source>
</evidence>
<reference evidence="8 9" key="1">
    <citation type="submission" date="2021-06" db="EMBL/GenBank/DDBJ databases">
        <authorList>
            <person name="Palmer J.M."/>
        </authorList>
    </citation>
    <scope>NUCLEOTIDE SEQUENCE [LARGE SCALE GENOMIC DNA]</scope>
    <source>
        <strain evidence="8 9">XC_2019</strain>
        <tissue evidence="8">Muscle</tissue>
    </source>
</reference>
<name>A0ABV0Q430_9TELE</name>
<keyword evidence="3" id="KW-0720">Serine protease</keyword>
<dbReference type="CDD" id="cd00041">
    <property type="entry name" value="CUB"/>
    <property type="match status" value="1"/>
</dbReference>
<sequence>HTRPNEIVWIKSPGFPDSPYTENTFNQWKLRADPGNIVKLEFDTINLEPDCKNDFVKIYDSLVAIESRALVELCGKNLEGTLVEISKTNVVKVHFHSDNSYVDRGFTAVYEAIESTDRGCSSGELTCKSGKCVSEKKHCDDCGTKMFKSATRIVGGQDADDGEFPWQVSLHVRIINRTVCNELMRGQITSRMLCAGVLTGGVDACQGDSGGPLSSPEGNRMFLAGVVSWGDGCARRNKPGIYAAVTKFRGWIQEKTGV</sequence>
<dbReference type="InterPro" id="IPR001254">
    <property type="entry name" value="Trypsin_dom"/>
</dbReference>
<keyword evidence="4" id="KW-1015">Disulfide bond</keyword>
<dbReference type="PROSITE" id="PS01180">
    <property type="entry name" value="CUB"/>
    <property type="match status" value="1"/>
</dbReference>
<dbReference type="EMBL" id="JAHRIN010000089">
    <property type="protein sequence ID" value="MEQ2190546.1"/>
    <property type="molecule type" value="Genomic_DNA"/>
</dbReference>
<dbReference type="SUPFAM" id="SSF50494">
    <property type="entry name" value="Trypsin-like serine proteases"/>
    <property type="match status" value="1"/>
</dbReference>
<dbReference type="Pfam" id="PF00089">
    <property type="entry name" value="Trypsin"/>
    <property type="match status" value="1"/>
</dbReference>
<accession>A0ABV0Q430</accession>
<dbReference type="SMART" id="SM00042">
    <property type="entry name" value="CUB"/>
    <property type="match status" value="1"/>
</dbReference>
<dbReference type="CDD" id="cd00190">
    <property type="entry name" value="Tryp_SPc"/>
    <property type="match status" value="1"/>
</dbReference>
<dbReference type="InterPro" id="IPR000859">
    <property type="entry name" value="CUB_dom"/>
</dbReference>
<dbReference type="Gene3D" id="2.40.10.10">
    <property type="entry name" value="Trypsin-like serine proteases"/>
    <property type="match status" value="1"/>
</dbReference>
<keyword evidence="9" id="KW-1185">Reference proteome</keyword>
<evidence type="ECO:0000256" key="2">
    <source>
        <dbReference type="ARBA" id="ARBA00022801"/>
    </source>
</evidence>
<feature type="domain" description="CUB" evidence="6">
    <location>
        <begin position="1"/>
        <end position="113"/>
    </location>
</feature>
<feature type="domain" description="Peptidase S1" evidence="7">
    <location>
        <begin position="170"/>
        <end position="257"/>
    </location>
</feature>
<evidence type="ECO:0000259" key="6">
    <source>
        <dbReference type="PROSITE" id="PS01180"/>
    </source>
</evidence>
<dbReference type="InterPro" id="IPR043504">
    <property type="entry name" value="Peptidase_S1_PA_chymotrypsin"/>
</dbReference>
<proteinExistence type="predicted"/>
<dbReference type="SMART" id="SM00020">
    <property type="entry name" value="Tryp_SPc"/>
    <property type="match status" value="1"/>
</dbReference>
<evidence type="ECO:0000313" key="8">
    <source>
        <dbReference type="EMBL" id="MEQ2190546.1"/>
    </source>
</evidence>
<dbReference type="InterPro" id="IPR033116">
    <property type="entry name" value="TRYPSIN_SER"/>
</dbReference>
<dbReference type="PANTHER" id="PTHR24252:SF17">
    <property type="entry name" value="SUPPRESSOR OF TUMORIGENICITY 14 PROTEIN HOMOLOG-RELATED"/>
    <property type="match status" value="1"/>
</dbReference>
<dbReference type="Gene3D" id="2.60.120.290">
    <property type="entry name" value="Spermadhesin, CUB domain"/>
    <property type="match status" value="1"/>
</dbReference>
<evidence type="ECO:0000256" key="3">
    <source>
        <dbReference type="ARBA" id="ARBA00022825"/>
    </source>
</evidence>
<dbReference type="Pfam" id="PF00431">
    <property type="entry name" value="CUB"/>
    <property type="match status" value="1"/>
</dbReference>
<dbReference type="InterPro" id="IPR035914">
    <property type="entry name" value="Sperma_CUB_dom_sf"/>
</dbReference>
<protein>
    <submittedName>
        <fullName evidence="8">Uncharacterized protein</fullName>
    </submittedName>
</protein>
<keyword evidence="1" id="KW-0645">Protease</keyword>
<keyword evidence="2" id="KW-0378">Hydrolase</keyword>
<dbReference type="CDD" id="cd00112">
    <property type="entry name" value="LDLa"/>
    <property type="match status" value="1"/>
</dbReference>
<dbReference type="PROSITE" id="PS00135">
    <property type="entry name" value="TRYPSIN_SER"/>
    <property type="match status" value="1"/>
</dbReference>
<evidence type="ECO:0000256" key="5">
    <source>
        <dbReference type="PROSITE-ProRule" id="PRU00059"/>
    </source>
</evidence>
<comment type="caution">
    <text evidence="5">Lacks conserved residue(s) required for the propagation of feature annotation.</text>
</comment>
<evidence type="ECO:0000313" key="9">
    <source>
        <dbReference type="Proteomes" id="UP001434883"/>
    </source>
</evidence>
<feature type="non-terminal residue" evidence="8">
    <location>
        <position position="1"/>
    </location>
</feature>
<dbReference type="PANTHER" id="PTHR24252">
    <property type="entry name" value="ACROSIN-RELATED"/>
    <property type="match status" value="1"/>
</dbReference>
<organism evidence="8 9">
    <name type="scientific">Xenoophorus captivus</name>
    <dbReference type="NCBI Taxonomy" id="1517983"/>
    <lineage>
        <taxon>Eukaryota</taxon>
        <taxon>Metazoa</taxon>
        <taxon>Chordata</taxon>
        <taxon>Craniata</taxon>
        <taxon>Vertebrata</taxon>
        <taxon>Euteleostomi</taxon>
        <taxon>Actinopterygii</taxon>
        <taxon>Neopterygii</taxon>
        <taxon>Teleostei</taxon>
        <taxon>Neoteleostei</taxon>
        <taxon>Acanthomorphata</taxon>
        <taxon>Ovalentaria</taxon>
        <taxon>Atherinomorphae</taxon>
        <taxon>Cyprinodontiformes</taxon>
        <taxon>Goodeidae</taxon>
        <taxon>Xenoophorus</taxon>
    </lineage>
</organism>
<dbReference type="PROSITE" id="PS50240">
    <property type="entry name" value="TRYPSIN_DOM"/>
    <property type="match status" value="1"/>
</dbReference>
<evidence type="ECO:0000256" key="1">
    <source>
        <dbReference type="ARBA" id="ARBA00022670"/>
    </source>
</evidence>
<gene>
    <name evidence="8" type="ORF">XENOCAPTIV_030113</name>
</gene>
<comment type="caution">
    <text evidence="8">The sequence shown here is derived from an EMBL/GenBank/DDBJ whole genome shotgun (WGS) entry which is preliminary data.</text>
</comment>
<dbReference type="SUPFAM" id="SSF49854">
    <property type="entry name" value="Spermadhesin, CUB domain"/>
    <property type="match status" value="1"/>
</dbReference>
<dbReference type="InterPro" id="IPR002172">
    <property type="entry name" value="LDrepeatLR_classA_rpt"/>
</dbReference>
<evidence type="ECO:0000256" key="4">
    <source>
        <dbReference type="ARBA" id="ARBA00023157"/>
    </source>
</evidence>